<evidence type="ECO:0000313" key="5">
    <source>
        <dbReference type="EMBL" id="AVP97858.1"/>
    </source>
</evidence>
<dbReference type="Proteomes" id="UP000241074">
    <property type="component" value="Chromosome"/>
</dbReference>
<reference evidence="5 6" key="1">
    <citation type="submission" date="2018-03" db="EMBL/GenBank/DDBJ databases">
        <title>Ahniella affigens gen. nov., sp. nov., a gammaproteobacterium isolated from sandy soil near a stream.</title>
        <authorList>
            <person name="Ko Y."/>
            <person name="Kim J.-H."/>
        </authorList>
    </citation>
    <scope>NUCLEOTIDE SEQUENCE [LARGE SCALE GENOMIC DNA]</scope>
    <source>
        <strain evidence="5 6">D13</strain>
    </source>
</reference>
<evidence type="ECO:0000256" key="2">
    <source>
        <dbReference type="ARBA" id="ARBA00023015"/>
    </source>
</evidence>
<dbReference type="SUPFAM" id="SSF46785">
    <property type="entry name" value="Winged helix' DNA-binding domain"/>
    <property type="match status" value="1"/>
</dbReference>
<dbReference type="GO" id="GO:0003677">
    <property type="term" value="F:DNA binding"/>
    <property type="evidence" value="ECO:0007669"/>
    <property type="project" value="UniProtKB-KW"/>
</dbReference>
<keyword evidence="3" id="KW-0238">DNA-binding</keyword>
<accession>A0A2P1PSP0</accession>
<keyword evidence="2" id="KW-0805">Transcription regulation</keyword>
<keyword evidence="6" id="KW-1185">Reference proteome</keyword>
<sequence>MSISDAEAKVMEALWAISPQTADELFTRISGEQDWQLSTLKTLLNRLLNKGAIAADKEGRRFLYRPLLQREHYVAEQSQSLLDRLFSGKLAPLVAQFSARGKLSAADVAELKSLIDRMEQP</sequence>
<dbReference type="OrthoDB" id="279010at2"/>
<evidence type="ECO:0000256" key="4">
    <source>
        <dbReference type="ARBA" id="ARBA00023163"/>
    </source>
</evidence>
<evidence type="ECO:0000256" key="3">
    <source>
        <dbReference type="ARBA" id="ARBA00023125"/>
    </source>
</evidence>
<dbReference type="Gene3D" id="1.10.10.10">
    <property type="entry name" value="Winged helix-like DNA-binding domain superfamily/Winged helix DNA-binding domain"/>
    <property type="match status" value="1"/>
</dbReference>
<dbReference type="InterPro" id="IPR036390">
    <property type="entry name" value="WH_DNA-bd_sf"/>
</dbReference>
<dbReference type="PIRSF" id="PIRSF019455">
    <property type="entry name" value="CopR_AtkY"/>
    <property type="match status" value="1"/>
</dbReference>
<proteinExistence type="inferred from homology"/>
<reference evidence="5 6" key="2">
    <citation type="submission" date="2018-03" db="EMBL/GenBank/DDBJ databases">
        <authorList>
            <person name="Keele B.F."/>
        </authorList>
    </citation>
    <scope>NUCLEOTIDE SEQUENCE [LARGE SCALE GENOMIC DNA]</scope>
    <source>
        <strain evidence="5 6">D13</strain>
    </source>
</reference>
<dbReference type="InterPro" id="IPR005650">
    <property type="entry name" value="BlaI_family"/>
</dbReference>
<evidence type="ECO:0000256" key="1">
    <source>
        <dbReference type="ARBA" id="ARBA00011046"/>
    </source>
</evidence>
<comment type="similarity">
    <text evidence="1">Belongs to the BlaI transcriptional regulatory family.</text>
</comment>
<protein>
    <submittedName>
        <fullName evidence="5">BlaI/MecI/CopY family transcriptional regulator</fullName>
    </submittedName>
</protein>
<name>A0A2P1PSP0_9GAMM</name>
<gene>
    <name evidence="5" type="ORF">C7S18_11920</name>
</gene>
<keyword evidence="4" id="KW-0804">Transcription</keyword>
<evidence type="ECO:0000313" key="6">
    <source>
        <dbReference type="Proteomes" id="UP000241074"/>
    </source>
</evidence>
<dbReference type="EMBL" id="CP027860">
    <property type="protein sequence ID" value="AVP97858.1"/>
    <property type="molecule type" value="Genomic_DNA"/>
</dbReference>
<dbReference type="InterPro" id="IPR036388">
    <property type="entry name" value="WH-like_DNA-bd_sf"/>
</dbReference>
<dbReference type="Pfam" id="PF03965">
    <property type="entry name" value="Penicillinase_R"/>
    <property type="match status" value="1"/>
</dbReference>
<dbReference type="AlphaFoldDB" id="A0A2P1PSP0"/>
<dbReference type="KEGG" id="xba:C7S18_11920"/>
<dbReference type="RefSeq" id="WP_106891778.1">
    <property type="nucleotide sequence ID" value="NZ_CP027860.1"/>
</dbReference>
<dbReference type="GO" id="GO:0045892">
    <property type="term" value="P:negative regulation of DNA-templated transcription"/>
    <property type="evidence" value="ECO:0007669"/>
    <property type="project" value="InterPro"/>
</dbReference>
<dbReference type="Gene3D" id="1.10.4040.10">
    <property type="entry name" value="Penicillinase repressor domain"/>
    <property type="match status" value="1"/>
</dbReference>
<organism evidence="5 6">
    <name type="scientific">Ahniella affigens</name>
    <dbReference type="NCBI Taxonomy" id="2021234"/>
    <lineage>
        <taxon>Bacteria</taxon>
        <taxon>Pseudomonadati</taxon>
        <taxon>Pseudomonadota</taxon>
        <taxon>Gammaproteobacteria</taxon>
        <taxon>Lysobacterales</taxon>
        <taxon>Rhodanobacteraceae</taxon>
        <taxon>Ahniella</taxon>
    </lineage>
</organism>